<dbReference type="Gene3D" id="1.10.8.350">
    <property type="entry name" value="Bacterial muramidase"/>
    <property type="match status" value="1"/>
</dbReference>
<dbReference type="NCBIfam" id="TIGR02283">
    <property type="entry name" value="MltB_2"/>
    <property type="match status" value="1"/>
</dbReference>
<reference evidence="5" key="1">
    <citation type="submission" date="2016-08" db="EMBL/GenBank/DDBJ databases">
        <authorList>
            <person name="Merda D."/>
            <person name="Briand M."/>
            <person name="Taghouti G."/>
            <person name="Carrere S."/>
            <person name="Gouzy J."/>
            <person name="Portier P."/>
            <person name="Jacques M.-A."/>
            <person name="Fischer-Le Saux M."/>
        </authorList>
    </citation>
    <scope>NUCLEOTIDE SEQUENCE [LARGE SCALE GENOMIC DNA]</scope>
    <source>
        <strain evidence="5">CFBP1817</strain>
    </source>
</reference>
<evidence type="ECO:0000259" key="3">
    <source>
        <dbReference type="Pfam" id="PF13406"/>
    </source>
</evidence>
<dbReference type="InterPro" id="IPR043426">
    <property type="entry name" value="MltB-like"/>
</dbReference>
<dbReference type="Gene3D" id="1.10.530.10">
    <property type="match status" value="1"/>
</dbReference>
<keyword evidence="1" id="KW-0732">Signal</keyword>
<feature type="domain" description="Peptidoglycan binding-like" evidence="2">
    <location>
        <begin position="369"/>
        <end position="423"/>
    </location>
</feature>
<feature type="domain" description="Transglycosylase SLT" evidence="3">
    <location>
        <begin position="53"/>
        <end position="346"/>
    </location>
</feature>
<evidence type="ECO:0000259" key="2">
    <source>
        <dbReference type="Pfam" id="PF01471"/>
    </source>
</evidence>
<dbReference type="Pfam" id="PF01471">
    <property type="entry name" value="PG_binding_1"/>
    <property type="match status" value="1"/>
</dbReference>
<gene>
    <name evidence="4" type="ORF">XpopCFBP1817_18645</name>
</gene>
<keyword evidence="5" id="KW-1185">Reference proteome</keyword>
<organism evidence="4 5">
    <name type="scientific">Xanthomonas populi</name>
    <dbReference type="NCBI Taxonomy" id="53414"/>
    <lineage>
        <taxon>Bacteria</taxon>
        <taxon>Pseudomonadati</taxon>
        <taxon>Pseudomonadota</taxon>
        <taxon>Gammaproteobacteria</taxon>
        <taxon>Lysobacterales</taxon>
        <taxon>Lysobacteraceae</taxon>
        <taxon>Xanthomonas</taxon>
    </lineage>
</organism>
<evidence type="ECO:0000313" key="4">
    <source>
        <dbReference type="EMBL" id="PPU87033.1"/>
    </source>
</evidence>
<dbReference type="EMBL" id="MDEJ01000182">
    <property type="protein sequence ID" value="PPU87033.1"/>
    <property type="molecule type" value="Genomic_DNA"/>
</dbReference>
<dbReference type="InterPro" id="IPR036365">
    <property type="entry name" value="PGBD-like_sf"/>
</dbReference>
<dbReference type="CDD" id="cd13399">
    <property type="entry name" value="Slt35-like"/>
    <property type="match status" value="1"/>
</dbReference>
<evidence type="ECO:0000256" key="1">
    <source>
        <dbReference type="SAM" id="SignalP"/>
    </source>
</evidence>
<dbReference type="GO" id="GO:0009253">
    <property type="term" value="P:peptidoglycan catabolic process"/>
    <property type="evidence" value="ECO:0007669"/>
    <property type="project" value="TreeGrafter"/>
</dbReference>
<evidence type="ECO:0000313" key="5">
    <source>
        <dbReference type="Proteomes" id="UP000239939"/>
    </source>
</evidence>
<dbReference type="PANTHER" id="PTHR30163">
    <property type="entry name" value="MEMBRANE-BOUND LYTIC MUREIN TRANSGLYCOSYLASE B"/>
    <property type="match status" value="1"/>
</dbReference>
<dbReference type="SUPFAM" id="SSF47090">
    <property type="entry name" value="PGBD-like"/>
    <property type="match status" value="1"/>
</dbReference>
<dbReference type="Gene3D" id="1.10.101.10">
    <property type="entry name" value="PGBD-like superfamily/PGBD"/>
    <property type="match status" value="1"/>
</dbReference>
<accession>A0A2S7EA65</accession>
<dbReference type="SUPFAM" id="SSF53955">
    <property type="entry name" value="Lysozyme-like"/>
    <property type="match status" value="1"/>
</dbReference>
<dbReference type="InterPro" id="IPR002477">
    <property type="entry name" value="Peptidoglycan-bd-like"/>
</dbReference>
<dbReference type="InterPro" id="IPR011970">
    <property type="entry name" value="MltB_2"/>
</dbReference>
<dbReference type="OrthoDB" id="9772911at2"/>
<dbReference type="Proteomes" id="UP000239939">
    <property type="component" value="Unassembled WGS sequence"/>
</dbReference>
<dbReference type="RefSeq" id="WP_128418283.1">
    <property type="nucleotide sequence ID" value="NZ_MDEJ01000182.1"/>
</dbReference>
<dbReference type="InterPro" id="IPR031304">
    <property type="entry name" value="SLT_2"/>
</dbReference>
<proteinExistence type="predicted"/>
<sequence>MIMPSRLLRLSLGVSVCVAAATSAAAQAIAPETAASSATDAGGQQQDPAPTASFEQWLADFRQRALAAGIEATTLDNAFAGVTPDPSVQALDQQQPEFTRYLWEYLDARVTPSAIQEGQQLLISQHALFQKLRQQYGVDPGILTAIWSMESGYGKQIGDFYVIRSLATLAHEGRRTTYGNTQLLAALQILQTEKSIDRSQLVGSWAGAMGQTQFIPSTYRDYAVDEDGDQKRDVWNSNADALGSAANYLKQSNWTSAVPWGQEVHLSAGFDYAQADLTIKKTVAEWQRLGVAPRKPIAPALAQQQASVLLPTGYRGPAFLVFDNFRSILRYNNSTAYALAVGLLADGYAGEAGVEQPWPKDDPPLNSTAQITELQQRLTDKGFDVGVVDGVLGTRTRQGIRAFQRSQQLPQDGYASTSLLARLRAT</sequence>
<feature type="signal peptide" evidence="1">
    <location>
        <begin position="1"/>
        <end position="19"/>
    </location>
</feature>
<dbReference type="GO" id="GO:0008933">
    <property type="term" value="F:peptidoglycan lytic transglycosylase activity"/>
    <property type="evidence" value="ECO:0007669"/>
    <property type="project" value="TreeGrafter"/>
</dbReference>
<name>A0A2S7EA65_9XANT</name>
<dbReference type="InterPro" id="IPR023346">
    <property type="entry name" value="Lysozyme-like_dom_sf"/>
</dbReference>
<dbReference type="AlphaFoldDB" id="A0A2S7EA65"/>
<protein>
    <submittedName>
        <fullName evidence="4">Murein transglycosylase</fullName>
    </submittedName>
</protein>
<comment type="caution">
    <text evidence="4">The sequence shown here is derived from an EMBL/GenBank/DDBJ whole genome shotgun (WGS) entry which is preliminary data.</text>
</comment>
<dbReference type="InterPro" id="IPR036366">
    <property type="entry name" value="PGBDSf"/>
</dbReference>
<dbReference type="PANTHER" id="PTHR30163:SF8">
    <property type="entry name" value="LYTIC MUREIN TRANSGLYCOSYLASE"/>
    <property type="match status" value="1"/>
</dbReference>
<dbReference type="Pfam" id="PF13406">
    <property type="entry name" value="SLT_2"/>
    <property type="match status" value="1"/>
</dbReference>
<feature type="chain" id="PRO_5015411228" evidence="1">
    <location>
        <begin position="20"/>
        <end position="426"/>
    </location>
</feature>